<gene>
    <name evidence="2" type="ORF">JTE90_013462</name>
</gene>
<dbReference type="Proteomes" id="UP000827092">
    <property type="component" value="Unassembled WGS sequence"/>
</dbReference>
<keyword evidence="1" id="KW-0732">Signal</keyword>
<feature type="chain" id="PRO_5044023384" evidence="1">
    <location>
        <begin position="21"/>
        <end position="140"/>
    </location>
</feature>
<feature type="signal peptide" evidence="1">
    <location>
        <begin position="1"/>
        <end position="20"/>
    </location>
</feature>
<comment type="caution">
    <text evidence="2">The sequence shown here is derived from an EMBL/GenBank/DDBJ whole genome shotgun (WGS) entry which is preliminary data.</text>
</comment>
<dbReference type="AlphaFoldDB" id="A0AAV6VLH6"/>
<protein>
    <submittedName>
        <fullName evidence="2">Uncharacterized protein</fullName>
    </submittedName>
</protein>
<evidence type="ECO:0000313" key="3">
    <source>
        <dbReference type="Proteomes" id="UP000827092"/>
    </source>
</evidence>
<organism evidence="2 3">
    <name type="scientific">Oedothorax gibbosus</name>
    <dbReference type="NCBI Taxonomy" id="931172"/>
    <lineage>
        <taxon>Eukaryota</taxon>
        <taxon>Metazoa</taxon>
        <taxon>Ecdysozoa</taxon>
        <taxon>Arthropoda</taxon>
        <taxon>Chelicerata</taxon>
        <taxon>Arachnida</taxon>
        <taxon>Araneae</taxon>
        <taxon>Araneomorphae</taxon>
        <taxon>Entelegynae</taxon>
        <taxon>Araneoidea</taxon>
        <taxon>Linyphiidae</taxon>
        <taxon>Erigoninae</taxon>
        <taxon>Oedothorax</taxon>
    </lineage>
</organism>
<proteinExistence type="predicted"/>
<reference evidence="2 3" key="1">
    <citation type="journal article" date="2022" name="Nat. Ecol. Evol.">
        <title>A masculinizing supergene underlies an exaggerated male reproductive morph in a spider.</title>
        <authorList>
            <person name="Hendrickx F."/>
            <person name="De Corte Z."/>
            <person name="Sonet G."/>
            <person name="Van Belleghem S.M."/>
            <person name="Kostlbacher S."/>
            <person name="Vangestel C."/>
        </authorList>
    </citation>
    <scope>NUCLEOTIDE SEQUENCE [LARGE SCALE GENOMIC DNA]</scope>
    <source>
        <strain evidence="2">W744_W776</strain>
    </source>
</reference>
<evidence type="ECO:0000256" key="1">
    <source>
        <dbReference type="SAM" id="SignalP"/>
    </source>
</evidence>
<keyword evidence="3" id="KW-1185">Reference proteome</keyword>
<sequence>MNFVLSVVIWCIAYFGMTSGETCQCISYLISENGLSNENKITSTEYDLGDARCDGDGVMKCKYFCVEMYKELTDNGKTCVIMPEDERNRRVADWMCEALNRNVCNARIGLFVQGCGSDAVDTGFRFQETICCKSQKATHC</sequence>
<evidence type="ECO:0000313" key="2">
    <source>
        <dbReference type="EMBL" id="KAG8197335.1"/>
    </source>
</evidence>
<accession>A0AAV6VLH6</accession>
<dbReference type="EMBL" id="JAFNEN010000056">
    <property type="protein sequence ID" value="KAG8197335.1"/>
    <property type="molecule type" value="Genomic_DNA"/>
</dbReference>
<name>A0AAV6VLH6_9ARAC</name>